<keyword evidence="3" id="KW-1185">Reference proteome</keyword>
<dbReference type="Proteomes" id="UP001589627">
    <property type="component" value="Unassembled WGS sequence"/>
</dbReference>
<organism evidence="2 3">
    <name type="scientific">Actinoallomurus acaciae</name>
    <dbReference type="NCBI Taxonomy" id="502577"/>
    <lineage>
        <taxon>Bacteria</taxon>
        <taxon>Bacillati</taxon>
        <taxon>Actinomycetota</taxon>
        <taxon>Actinomycetes</taxon>
        <taxon>Streptosporangiales</taxon>
        <taxon>Thermomonosporaceae</taxon>
        <taxon>Actinoallomurus</taxon>
    </lineage>
</organism>
<evidence type="ECO:0000313" key="3">
    <source>
        <dbReference type="Proteomes" id="UP001589627"/>
    </source>
</evidence>
<dbReference type="SUPFAM" id="SSF160582">
    <property type="entry name" value="MbtH-like"/>
    <property type="match status" value="1"/>
</dbReference>
<accession>A0ABV5YWN3</accession>
<reference evidence="2 3" key="1">
    <citation type="submission" date="2024-09" db="EMBL/GenBank/DDBJ databases">
        <authorList>
            <person name="Sun Q."/>
            <person name="Mori K."/>
        </authorList>
    </citation>
    <scope>NUCLEOTIDE SEQUENCE [LARGE SCALE GENOMIC DNA]</scope>
    <source>
        <strain evidence="2 3">TBRC 0563</strain>
    </source>
</reference>
<dbReference type="InterPro" id="IPR014988">
    <property type="entry name" value="Uncharacterised_YqcI/YcgG"/>
</dbReference>
<dbReference type="EMBL" id="JBHLZP010000732">
    <property type="protein sequence ID" value="MFB9839500.1"/>
    <property type="molecule type" value="Genomic_DNA"/>
</dbReference>
<sequence>MSIEAGVESHTIGDLPDWGRACVEELMSTLLLEKSFPCTFAIAAAKKKSLRFGFIDSAKDPSRWGALPDILNEYLRVYQDIDRDTSLVVFFRPEEEPASLSSYFSRFWEVLQYLHQYLHQKDTLPWPGDIPEDPGETLWEFSFADTPIFVVCNTPAHTRRRSRHSSGMVITFQPRWVFEGLEPGAPRGDAARRVIRKRIRRFDGMEPAPQLGDYGDEGNREWKQYFLPDTNEEEIHGCPFHRKARWDRSVQQVVVNGRREYSLWPDGRDLPAGWRHAGVRGDRRTCLDHIERIWTDMRPAARAAG</sequence>
<dbReference type="InterPro" id="IPR038020">
    <property type="entry name" value="MbtH-like_sf"/>
</dbReference>
<evidence type="ECO:0000313" key="2">
    <source>
        <dbReference type="EMBL" id="MFB9839500.1"/>
    </source>
</evidence>
<dbReference type="InterPro" id="IPR005153">
    <property type="entry name" value="MbtH-like_dom"/>
</dbReference>
<dbReference type="PANTHER" id="PTHR40045:SF1">
    <property type="entry name" value="YQCI_YCGG FAMILY PROTEIN"/>
    <property type="match status" value="1"/>
</dbReference>
<protein>
    <submittedName>
        <fullName evidence="2">YqcI/YcgG family protein</fullName>
    </submittedName>
</protein>
<comment type="caution">
    <text evidence="2">The sequence shown here is derived from an EMBL/GenBank/DDBJ whole genome shotgun (WGS) entry which is preliminary data.</text>
</comment>
<dbReference type="Pfam" id="PF08892">
    <property type="entry name" value="YqcI_YcgG"/>
    <property type="match status" value="1"/>
</dbReference>
<proteinExistence type="predicted"/>
<dbReference type="PANTHER" id="PTHR40045">
    <property type="entry name" value="YCGG FAMILY PROTEIN"/>
    <property type="match status" value="1"/>
</dbReference>
<dbReference type="SMART" id="SM00923">
    <property type="entry name" value="MbtH"/>
    <property type="match status" value="1"/>
</dbReference>
<dbReference type="Gene3D" id="3.90.820.10">
    <property type="entry name" value="Structural Genomics, Unknown Function 30-nov-00 1gh9 Mol_id"/>
    <property type="match status" value="1"/>
</dbReference>
<dbReference type="Pfam" id="PF03621">
    <property type="entry name" value="MbtH"/>
    <property type="match status" value="1"/>
</dbReference>
<name>A0ABV5YWN3_9ACTN</name>
<feature type="domain" description="MbtH-like" evidence="1">
    <location>
        <begin position="244"/>
        <end position="292"/>
    </location>
</feature>
<evidence type="ECO:0000259" key="1">
    <source>
        <dbReference type="SMART" id="SM00923"/>
    </source>
</evidence>
<dbReference type="RefSeq" id="WP_378212631.1">
    <property type="nucleotide sequence ID" value="NZ_JBHLZP010000732.1"/>
</dbReference>
<gene>
    <name evidence="2" type="ORF">ACFFNX_45890</name>
</gene>